<reference evidence="2 3" key="1">
    <citation type="submission" date="2020-08" db="EMBL/GenBank/DDBJ databases">
        <title>A Genomic Blueprint of the Chicken Gut Microbiome.</title>
        <authorList>
            <person name="Gilroy R."/>
            <person name="Ravi A."/>
            <person name="Getino M."/>
            <person name="Pursley I."/>
            <person name="Horton D.L."/>
            <person name="Alikhan N.-F."/>
            <person name="Baker D."/>
            <person name="Gharbi K."/>
            <person name="Hall N."/>
            <person name="Watson M."/>
            <person name="Adriaenssens E.M."/>
            <person name="Foster-Nyarko E."/>
            <person name="Jarju S."/>
            <person name="Secka A."/>
            <person name="Antonio M."/>
            <person name="Oren A."/>
            <person name="Chaudhuri R."/>
            <person name="La Ragione R.M."/>
            <person name="Hildebrand F."/>
            <person name="Pallen M.J."/>
        </authorList>
    </citation>
    <scope>NUCLEOTIDE SEQUENCE [LARGE SCALE GENOMIC DNA]</scope>
    <source>
        <strain evidence="2 3">Sa1BUA8</strain>
    </source>
</reference>
<evidence type="ECO:0000259" key="1">
    <source>
        <dbReference type="Pfam" id="PF13338"/>
    </source>
</evidence>
<evidence type="ECO:0000313" key="3">
    <source>
        <dbReference type="Proteomes" id="UP000822993"/>
    </source>
</evidence>
<feature type="domain" description="AbiEi antitoxin N-terminal" evidence="1">
    <location>
        <begin position="11"/>
        <end position="54"/>
    </location>
</feature>
<organism evidence="2 3">
    <name type="scientific">Oerskovia douganii</name>
    <dbReference type="NCBI Taxonomy" id="2762210"/>
    <lineage>
        <taxon>Bacteria</taxon>
        <taxon>Bacillati</taxon>
        <taxon>Actinomycetota</taxon>
        <taxon>Actinomycetes</taxon>
        <taxon>Micrococcales</taxon>
        <taxon>Cellulomonadaceae</taxon>
        <taxon>Oerskovia</taxon>
    </lineage>
</organism>
<gene>
    <name evidence="2" type="ORF">H9623_01955</name>
</gene>
<dbReference type="Pfam" id="PF13338">
    <property type="entry name" value="AbiEi_4"/>
    <property type="match status" value="1"/>
</dbReference>
<dbReference type="Proteomes" id="UP000822993">
    <property type="component" value="Unassembled WGS sequence"/>
</dbReference>
<protein>
    <submittedName>
        <fullName evidence="2">Type IV toxin-antitoxin system AbiEi family antitoxin domain-containing protein</fullName>
    </submittedName>
</protein>
<name>A0A9D5UED8_9CELL</name>
<dbReference type="EMBL" id="JACSPN010000002">
    <property type="protein sequence ID" value="MBE7699072.1"/>
    <property type="molecule type" value="Genomic_DNA"/>
</dbReference>
<sequence>MPRPRQLPPTLLALAGRQHGLVTTAQCRAAGMSRDRVARATATAGWARITRGVYDTDPTPVRSRPLDHRRRRSAWAAMLAFGPRSISVGTCALALLGVAGLPSRLQPQAALPGGRAALSRDGIELRMFDDGMSVQVVEGRFVATPEWALAQAVPELERRHAAAVMDSALHQGLVTPQELGRAHDKARGRRGVARTHAWWDMADGRAESPLETFARLDCADGGVPPDRLQVVLRDDAGRIVARGDLGWSLGAGRWLIAEMDGAEFHDTPEAVFADRSRQNLLVASGRVVVLRFTARDVAAPGTIAREVRAALRALRTQVPNPRSVRAPGEVV</sequence>
<keyword evidence="3" id="KW-1185">Reference proteome</keyword>
<dbReference type="AlphaFoldDB" id="A0A9D5UED8"/>
<comment type="caution">
    <text evidence="2">The sequence shown here is derived from an EMBL/GenBank/DDBJ whole genome shotgun (WGS) entry which is preliminary data.</text>
</comment>
<dbReference type="InterPro" id="IPR025159">
    <property type="entry name" value="AbiEi_N"/>
</dbReference>
<evidence type="ECO:0000313" key="2">
    <source>
        <dbReference type="EMBL" id="MBE7699072.1"/>
    </source>
</evidence>
<accession>A0A9D5UED8</accession>
<proteinExistence type="predicted"/>
<dbReference type="RefSeq" id="WP_193718421.1">
    <property type="nucleotide sequence ID" value="NZ_JACSPN010000002.1"/>
</dbReference>